<dbReference type="EMBL" id="JAQIZT010000001">
    <property type="protein sequence ID" value="KAJ7015305.1"/>
    <property type="molecule type" value="Genomic_DNA"/>
</dbReference>
<protein>
    <submittedName>
        <fullName evidence="2">Uncharacterized protein</fullName>
    </submittedName>
</protein>
<reference evidence="2 3" key="1">
    <citation type="journal article" date="2023" name="Mol. Ecol. Resour.">
        <title>Chromosome-level genome assembly of a triploid poplar Populus alba 'Berolinensis'.</title>
        <authorList>
            <person name="Chen S."/>
            <person name="Yu Y."/>
            <person name="Wang X."/>
            <person name="Wang S."/>
            <person name="Zhang T."/>
            <person name="Zhou Y."/>
            <person name="He R."/>
            <person name="Meng N."/>
            <person name="Wang Y."/>
            <person name="Liu W."/>
            <person name="Liu Z."/>
            <person name="Liu J."/>
            <person name="Guo Q."/>
            <person name="Huang H."/>
            <person name="Sederoff R.R."/>
            <person name="Wang G."/>
            <person name="Qu G."/>
            <person name="Chen S."/>
        </authorList>
    </citation>
    <scope>NUCLEOTIDE SEQUENCE [LARGE SCALE GENOMIC DNA]</scope>
    <source>
        <strain evidence="2">SC-2020</strain>
    </source>
</reference>
<dbReference type="PANTHER" id="PTHR12873">
    <property type="entry name" value="T7-LIKE MITOCHONDRIAL DNA HELICASE"/>
    <property type="match status" value="1"/>
</dbReference>
<keyword evidence="3" id="KW-1185">Reference proteome</keyword>
<dbReference type="GO" id="GO:0003697">
    <property type="term" value="F:single-stranded DNA binding"/>
    <property type="evidence" value="ECO:0007669"/>
    <property type="project" value="InterPro"/>
</dbReference>
<evidence type="ECO:0000313" key="1">
    <source>
        <dbReference type="EMBL" id="KAJ7015305.1"/>
    </source>
</evidence>
<dbReference type="EMBL" id="JAQIZT010000001">
    <property type="protein sequence ID" value="KAJ7015323.1"/>
    <property type="molecule type" value="Genomic_DNA"/>
</dbReference>
<dbReference type="GO" id="GO:0043139">
    <property type="term" value="F:5'-3' DNA helicase activity"/>
    <property type="evidence" value="ECO:0007669"/>
    <property type="project" value="InterPro"/>
</dbReference>
<evidence type="ECO:0000313" key="3">
    <source>
        <dbReference type="Proteomes" id="UP001164929"/>
    </source>
</evidence>
<evidence type="ECO:0000313" key="2">
    <source>
        <dbReference type="EMBL" id="KAJ7015323.1"/>
    </source>
</evidence>
<organism evidence="2 3">
    <name type="scientific">Populus alba x Populus x berolinensis</name>
    <dbReference type="NCBI Taxonomy" id="444605"/>
    <lineage>
        <taxon>Eukaryota</taxon>
        <taxon>Viridiplantae</taxon>
        <taxon>Streptophyta</taxon>
        <taxon>Embryophyta</taxon>
        <taxon>Tracheophyta</taxon>
        <taxon>Spermatophyta</taxon>
        <taxon>Magnoliopsida</taxon>
        <taxon>eudicotyledons</taxon>
        <taxon>Gunneridae</taxon>
        <taxon>Pentapetalae</taxon>
        <taxon>rosids</taxon>
        <taxon>fabids</taxon>
        <taxon>Malpighiales</taxon>
        <taxon>Salicaceae</taxon>
        <taxon>Saliceae</taxon>
        <taxon>Populus</taxon>
    </lineage>
</organism>
<dbReference type="AlphaFoldDB" id="A0AAD6WJI5"/>
<name>A0AAD6WJI5_9ROSI</name>
<gene>
    <name evidence="1" type="ORF">NC653_004574</name>
    <name evidence="2" type="ORF">NC653_004585</name>
</gene>
<dbReference type="InterPro" id="IPR027032">
    <property type="entry name" value="Twinkle-like"/>
</dbReference>
<dbReference type="PANTHER" id="PTHR12873:SF6">
    <property type="entry name" value="TOPRIM DOMAIN-CONTAINING PROTEIN"/>
    <property type="match status" value="1"/>
</dbReference>
<proteinExistence type="predicted"/>
<accession>A0AAD6WJI5</accession>
<comment type="caution">
    <text evidence="2">The sequence shown here is derived from an EMBL/GenBank/DDBJ whole genome shotgun (WGS) entry which is preliminary data.</text>
</comment>
<dbReference type="Proteomes" id="UP001164929">
    <property type="component" value="Chromosome 1"/>
</dbReference>
<sequence>MSQDKAVQSCHQNRLYFKLIPVMPFFVLDFTRCWVVCWPKKDDSRCLKDANEVLKCLGPAALKEVIQTAEKYEACQLLRLN</sequence>